<proteinExistence type="predicted"/>
<dbReference type="SUPFAM" id="SSF103007">
    <property type="entry name" value="Hypothetical protein TT1725"/>
    <property type="match status" value="1"/>
</dbReference>
<organism evidence="1 2">
    <name type="scientific">Trichlorobacter ammonificans</name>
    <dbReference type="NCBI Taxonomy" id="2916410"/>
    <lineage>
        <taxon>Bacteria</taxon>
        <taxon>Pseudomonadati</taxon>
        <taxon>Thermodesulfobacteriota</taxon>
        <taxon>Desulfuromonadia</taxon>
        <taxon>Geobacterales</taxon>
        <taxon>Geobacteraceae</taxon>
        <taxon>Trichlorobacter</taxon>
    </lineage>
</organism>
<gene>
    <name evidence="1" type="ORF">GEAMG1_1988</name>
</gene>
<name>A0ABM9D9C7_9BACT</name>
<dbReference type="InterPro" id="IPR036746">
    <property type="entry name" value="TT1725-like_sf"/>
</dbReference>
<dbReference type="EMBL" id="OW150024">
    <property type="protein sequence ID" value="CAH2031823.1"/>
    <property type="molecule type" value="Genomic_DNA"/>
</dbReference>
<accession>A0ABM9D9C7</accession>
<dbReference type="Proteomes" id="UP001295463">
    <property type="component" value="Chromosome"/>
</dbReference>
<dbReference type="Gene3D" id="3.30.70.1120">
    <property type="entry name" value="TT1725-like"/>
    <property type="match status" value="1"/>
</dbReference>
<dbReference type="PANTHER" id="PTHR36441">
    <property type="entry name" value="HYPOTHETICAL CYTOSOLIC PROTEIN"/>
    <property type="match status" value="1"/>
</dbReference>
<reference evidence="1 2" key="1">
    <citation type="submission" date="2022-03" db="EMBL/GenBank/DDBJ databases">
        <authorList>
            <person name="Koch H."/>
        </authorList>
    </citation>
    <scope>NUCLEOTIDE SEQUENCE [LARGE SCALE GENOMIC DNA]</scope>
    <source>
        <strain evidence="1 2">G1</strain>
    </source>
</reference>
<keyword evidence="2" id="KW-1185">Reference proteome</keyword>
<evidence type="ECO:0000313" key="2">
    <source>
        <dbReference type="Proteomes" id="UP001295463"/>
    </source>
</evidence>
<dbReference type="PANTHER" id="PTHR36441:SF1">
    <property type="entry name" value="DUF503 DOMAIN-CONTAINING PROTEIN"/>
    <property type="match status" value="1"/>
</dbReference>
<evidence type="ECO:0000313" key="1">
    <source>
        <dbReference type="EMBL" id="CAH2031823.1"/>
    </source>
</evidence>
<dbReference type="RefSeq" id="WP_305732618.1">
    <property type="nucleotide sequence ID" value="NZ_OW150024.1"/>
</dbReference>
<dbReference type="InterPro" id="IPR007546">
    <property type="entry name" value="DUF503"/>
</dbReference>
<protein>
    <submittedName>
        <fullName evidence="1">YlxP-like protein</fullName>
    </submittedName>
</protein>
<sequence>MFIYCLELHLSLAADSLKEKRGIVKSILGRCRNRFNVSCAEVDRQDACSVAVLGFVTVSPDRTVARGTLERLEDWVYDGWPDVEITASQITEL</sequence>
<dbReference type="Pfam" id="PF04456">
    <property type="entry name" value="DUF503"/>
    <property type="match status" value="1"/>
</dbReference>